<comment type="caution">
    <text evidence="3">The sequence shown here is derived from an EMBL/GenBank/DDBJ whole genome shotgun (WGS) entry which is preliminary data.</text>
</comment>
<organism evidence="3 4">
    <name type="scientific">Cyclocybe aegerita</name>
    <name type="common">Black poplar mushroom</name>
    <name type="synonym">Agrocybe aegerita</name>
    <dbReference type="NCBI Taxonomy" id="1973307"/>
    <lineage>
        <taxon>Eukaryota</taxon>
        <taxon>Fungi</taxon>
        <taxon>Dikarya</taxon>
        <taxon>Basidiomycota</taxon>
        <taxon>Agaricomycotina</taxon>
        <taxon>Agaricomycetes</taxon>
        <taxon>Agaricomycetidae</taxon>
        <taxon>Agaricales</taxon>
        <taxon>Agaricineae</taxon>
        <taxon>Bolbitiaceae</taxon>
        <taxon>Cyclocybe</taxon>
    </lineage>
</organism>
<evidence type="ECO:0000313" key="4">
    <source>
        <dbReference type="Proteomes" id="UP000467700"/>
    </source>
</evidence>
<name>A0A8S0WHS7_CYCAE</name>
<evidence type="ECO:0000256" key="1">
    <source>
        <dbReference type="SAM" id="MobiDB-lite"/>
    </source>
</evidence>
<dbReference type="PANTHER" id="PTHR13325">
    <property type="entry name" value="PROTEASE M50 MEMBRANE-BOUND TRANSCRIPTION FACTOR SITE 2 PROTEASE"/>
    <property type="match status" value="1"/>
</dbReference>
<evidence type="ECO:0008006" key="5">
    <source>
        <dbReference type="Google" id="ProtNLM"/>
    </source>
</evidence>
<accession>A0A8S0WHS7</accession>
<feature type="region of interest" description="Disordered" evidence="1">
    <location>
        <begin position="390"/>
        <end position="411"/>
    </location>
</feature>
<keyword evidence="2" id="KW-0472">Membrane</keyword>
<dbReference type="PRINTS" id="PR01000">
    <property type="entry name" value="SREBPS2PTASE"/>
</dbReference>
<keyword evidence="2" id="KW-0812">Transmembrane</keyword>
<feature type="compositionally biased region" description="Basic and acidic residues" evidence="1">
    <location>
        <begin position="557"/>
        <end position="592"/>
    </location>
</feature>
<evidence type="ECO:0000313" key="3">
    <source>
        <dbReference type="EMBL" id="CAA7262563.1"/>
    </source>
</evidence>
<dbReference type="GO" id="GO:0004222">
    <property type="term" value="F:metalloendopeptidase activity"/>
    <property type="evidence" value="ECO:0007669"/>
    <property type="project" value="InterPro"/>
</dbReference>
<evidence type="ECO:0000256" key="2">
    <source>
        <dbReference type="SAM" id="Phobius"/>
    </source>
</evidence>
<dbReference type="Proteomes" id="UP000467700">
    <property type="component" value="Unassembled WGS sequence"/>
</dbReference>
<feature type="region of interest" description="Disordered" evidence="1">
    <location>
        <begin position="555"/>
        <end position="592"/>
    </location>
</feature>
<proteinExistence type="predicted"/>
<feature type="transmembrane region" description="Helical" evidence="2">
    <location>
        <begin position="714"/>
        <end position="732"/>
    </location>
</feature>
<dbReference type="OrthoDB" id="7694678at2759"/>
<protein>
    <recommendedName>
        <fullName evidence="5">Endopeptidase S2P</fullName>
    </recommendedName>
</protein>
<keyword evidence="2" id="KW-1133">Transmembrane helix</keyword>
<dbReference type="GO" id="GO:0031293">
    <property type="term" value="P:membrane protein intracellular domain proteolysis"/>
    <property type="evidence" value="ECO:0007669"/>
    <property type="project" value="TreeGrafter"/>
</dbReference>
<dbReference type="AlphaFoldDB" id="A0A8S0WHS7"/>
<dbReference type="GO" id="GO:0016020">
    <property type="term" value="C:membrane"/>
    <property type="evidence" value="ECO:0007669"/>
    <property type="project" value="InterPro"/>
</dbReference>
<dbReference type="InterPro" id="IPR001193">
    <property type="entry name" value="MBTPS2"/>
</dbReference>
<feature type="region of interest" description="Disordered" evidence="1">
    <location>
        <begin position="188"/>
        <end position="212"/>
    </location>
</feature>
<gene>
    <name evidence="3" type="ORF">AAE3_LOCUS4671</name>
</gene>
<dbReference type="PANTHER" id="PTHR13325:SF3">
    <property type="entry name" value="MEMBRANE-BOUND TRANSCRIPTION FACTOR SITE-2 PROTEASE"/>
    <property type="match status" value="1"/>
</dbReference>
<sequence>MKYTLPAFCTRATMNPPHTGLVPHLHVPGHRPPPARLLLVHPPPRSPFPLPFLSLPLLPPPNHHQWPQHQPHLPLRALLLSLLLPPFLLPPKISLPLQNHPNPHPLPPPPIHHTVERSTRPAHLLPLSSLRPQPALAHLRQGGVRPRGGPRRAGDARCVCGGCVGVAWGRLGKGGLEAGVRAGDGGVGLTKRSLDDPLQPPATPHTGARSSTSWGQITPIIPGVTVPLSHLPLILLAVFLAQAFHELGHALAAALESLPLLSAGASLTLFLPSAFASFPSSLSSSLSSATSSPSPSTLPALSRARLIAAGPFHNILLWAFLLLLARSGLLPLLCGALSGYRDVAGVGRVVVSVAEVGLSPHFQSFILNFNCISSSKYVLTRLNTPDLTSLPAPPTRVDHHSVDDTPLGQPPSTHIDDTWTRYLLSTPHIHPSLGWCVGRHVLAKSDECCKPPFPHPNSPSNRTPSPYACFASLSTSLAPSPSPSELIQGCIDPVPILTSPHSNSKTNNRNRCSSTTDCPPESACVAPRVSAQLMRVSVRPPGAVWEVPLSGSGSGLAKDDGVGVGVEKEKEKEKEGEDAGEEEERRGREQERESVVLWSGPREEVWEEVQVTTWLPRASFLPLWVPLLVQLFWDYLLTATLSLYFFNLLPLPHLDGTQLLRAFLDIVLDPRFKEQGFVYDLESLESGAGHGSRDRDEYAGIRSRKRWKERVVKFANYGTGAVLGCFVVLNVMNGFG</sequence>
<dbReference type="GO" id="GO:1905897">
    <property type="term" value="P:regulation of response to endoplasmic reticulum stress"/>
    <property type="evidence" value="ECO:0007669"/>
    <property type="project" value="TreeGrafter"/>
</dbReference>
<dbReference type="EMBL" id="CACVBS010000036">
    <property type="protein sequence ID" value="CAA7262563.1"/>
    <property type="molecule type" value="Genomic_DNA"/>
</dbReference>
<keyword evidence="4" id="KW-1185">Reference proteome</keyword>
<reference evidence="3 4" key="1">
    <citation type="submission" date="2020-01" db="EMBL/GenBank/DDBJ databases">
        <authorList>
            <person name="Gupta K D."/>
        </authorList>
    </citation>
    <scope>NUCLEOTIDE SEQUENCE [LARGE SCALE GENOMIC DNA]</scope>
</reference>
<dbReference type="GO" id="GO:0005737">
    <property type="term" value="C:cytoplasm"/>
    <property type="evidence" value="ECO:0007669"/>
    <property type="project" value="TreeGrafter"/>
</dbReference>